<dbReference type="InterPro" id="IPR011701">
    <property type="entry name" value="MFS"/>
</dbReference>
<reference evidence="9 10" key="1">
    <citation type="submission" date="2019-03" db="EMBL/GenBank/DDBJ databases">
        <title>Genomic Encyclopedia of Type Strains, Phase IV (KMG-IV): sequencing the most valuable type-strain genomes for metagenomic binning, comparative biology and taxonomic classification.</title>
        <authorList>
            <person name="Goeker M."/>
        </authorList>
    </citation>
    <scope>NUCLEOTIDE SEQUENCE [LARGE SCALE GENOMIC DNA]</scope>
    <source>
        <strain evidence="9 10">DSM 1837</strain>
    </source>
</reference>
<dbReference type="PANTHER" id="PTHR43124">
    <property type="entry name" value="PURINE EFFLUX PUMP PBUE"/>
    <property type="match status" value="1"/>
</dbReference>
<dbReference type="Proteomes" id="UP000295182">
    <property type="component" value="Unassembled WGS sequence"/>
</dbReference>
<evidence type="ECO:0000256" key="6">
    <source>
        <dbReference type="SAM" id="Phobius"/>
    </source>
</evidence>
<feature type="domain" description="Major facilitator superfamily (MFS) profile" evidence="8">
    <location>
        <begin position="395"/>
        <end position="789"/>
    </location>
</feature>
<evidence type="ECO:0000256" key="4">
    <source>
        <dbReference type="ARBA" id="ARBA00022989"/>
    </source>
</evidence>
<gene>
    <name evidence="9" type="ORF">EV674_10199</name>
</gene>
<evidence type="ECO:0000256" key="2">
    <source>
        <dbReference type="ARBA" id="ARBA00022475"/>
    </source>
</evidence>
<feature type="transmembrane region" description="Helical" evidence="6">
    <location>
        <begin position="649"/>
        <end position="666"/>
    </location>
</feature>
<comment type="subcellular location">
    <subcellularLocation>
        <location evidence="1">Cell membrane</location>
        <topology evidence="1">Multi-pass membrane protein</topology>
    </subcellularLocation>
</comment>
<evidence type="ECO:0000313" key="9">
    <source>
        <dbReference type="EMBL" id="TCP20450.1"/>
    </source>
</evidence>
<dbReference type="PROSITE" id="PS50850">
    <property type="entry name" value="MFS"/>
    <property type="match status" value="1"/>
</dbReference>
<dbReference type="PANTHER" id="PTHR43124:SF3">
    <property type="entry name" value="CHLORAMPHENICOL EFFLUX PUMP RV0191"/>
    <property type="match status" value="1"/>
</dbReference>
<keyword evidence="3 6" id="KW-0812">Transmembrane</keyword>
<feature type="signal peptide" evidence="7">
    <location>
        <begin position="1"/>
        <end position="16"/>
    </location>
</feature>
<dbReference type="InterPro" id="IPR036259">
    <property type="entry name" value="MFS_trans_sf"/>
</dbReference>
<dbReference type="Gene3D" id="1.20.1250.20">
    <property type="entry name" value="MFS general substrate transporter like domains"/>
    <property type="match status" value="1"/>
</dbReference>
<keyword evidence="10" id="KW-1185">Reference proteome</keyword>
<dbReference type="GO" id="GO:0022857">
    <property type="term" value="F:transmembrane transporter activity"/>
    <property type="evidence" value="ECO:0007669"/>
    <property type="project" value="InterPro"/>
</dbReference>
<keyword evidence="7" id="KW-0732">Signal</keyword>
<evidence type="ECO:0000259" key="8">
    <source>
        <dbReference type="PROSITE" id="PS50850"/>
    </source>
</evidence>
<dbReference type="Pfam" id="PF07690">
    <property type="entry name" value="MFS_1"/>
    <property type="match status" value="1"/>
</dbReference>
<feature type="chain" id="PRO_5020981590" evidence="7">
    <location>
        <begin position="17"/>
        <end position="795"/>
    </location>
</feature>
<evidence type="ECO:0000256" key="7">
    <source>
        <dbReference type="SAM" id="SignalP"/>
    </source>
</evidence>
<keyword evidence="2" id="KW-1003">Cell membrane</keyword>
<feature type="transmembrane region" description="Helical" evidence="6">
    <location>
        <begin position="429"/>
        <end position="455"/>
    </location>
</feature>
<sequence length="795" mass="81138">MAVLACVAAGCIAASAYLTFATLRSAQQEAFDARFALAAQRAATAAERALALGVALTDQPPLQALLEREATLEPAIVAFGIASASGQRLLGHTRPPDGTRATTLLERPVRNDLGQTVARVQLRYDTSALVSAEQQLQQAVQAAAWPPLLAVCAAALLLGVALSQRLTSQSHRAPSGGVVPAGHLGLARWPGGLRAQLTALAALALCLGLLWLGWGAHRAGQALIQPVQLAKAAAIARSSASLVEHALAVGIPLDALVGLDTHTSALRRDNPEVADLALLATDGRALHRRSAGAASHAAEASAASTTAPAARAPVVHAGTHLADVVVVLDPGVLARKLQTTLLDMAFLGAVSLLVALELLALALGSRGARALAATEARQQRLAHPQAQHAPWRSTSAAAVRPALFLFMLSEELTRPFLPGWARQLAPQTWGVSAELLAGLPLVLFLAVVALLQWPLAGWSERHGRRAGFLLGALLSAAGLALAAWSAGYGSFLAARGLSAVGFALVFVSGQGVVIDGSGASDRARSLAQFVRAILVAGLCGPPLGGLIADRWGVPSAFAACSVLALLAASVAWLQLPPERPTAARAAPHPGTAAPGLWANALRQPGLLALLLGCALPAKLLLAALCFYLLPVYLQDSGQGSAMIGRLQTIYPLTMVLLVPLAARLADRWGQRSAFVLAGGLLAGCSAILAWPAGASPTGLALVLLGLGLGQSLSIAPQSALVADFAKGAPAGHGAGILGLFRLVERGGSALGPATGALLLPLLGFGPALATIGLGVVGASLAYGWHLRRPGHPNRA</sequence>
<feature type="transmembrane region" description="Helical" evidence="6">
    <location>
        <begin position="492"/>
        <end position="514"/>
    </location>
</feature>
<evidence type="ECO:0000256" key="5">
    <source>
        <dbReference type="ARBA" id="ARBA00023136"/>
    </source>
</evidence>
<name>A0A4R2NGK6_9BURK</name>
<dbReference type="GO" id="GO:0005886">
    <property type="term" value="C:plasma membrane"/>
    <property type="evidence" value="ECO:0007669"/>
    <property type="project" value="UniProtKB-SubCell"/>
</dbReference>
<protein>
    <submittedName>
        <fullName evidence="9">Putative MFS family arabinose efflux permease</fullName>
    </submittedName>
</protein>
<organism evidence="9 10">
    <name type="scientific">Simplicispira metamorpha</name>
    <dbReference type="NCBI Taxonomy" id="80881"/>
    <lineage>
        <taxon>Bacteria</taxon>
        <taxon>Pseudomonadati</taxon>
        <taxon>Pseudomonadota</taxon>
        <taxon>Betaproteobacteria</taxon>
        <taxon>Burkholderiales</taxon>
        <taxon>Comamonadaceae</taxon>
        <taxon>Simplicispira</taxon>
    </lineage>
</organism>
<comment type="caution">
    <text evidence="9">The sequence shown here is derived from an EMBL/GenBank/DDBJ whole genome shotgun (WGS) entry which is preliminary data.</text>
</comment>
<feature type="transmembrane region" description="Helical" evidence="6">
    <location>
        <begin position="763"/>
        <end position="784"/>
    </location>
</feature>
<keyword evidence="5 6" id="KW-0472">Membrane</keyword>
<proteinExistence type="predicted"/>
<feature type="transmembrane region" description="Helical" evidence="6">
    <location>
        <begin position="345"/>
        <end position="368"/>
    </location>
</feature>
<feature type="transmembrane region" description="Helical" evidence="6">
    <location>
        <begin position="467"/>
        <end position="486"/>
    </location>
</feature>
<feature type="transmembrane region" description="Helical" evidence="6">
    <location>
        <begin position="673"/>
        <end position="692"/>
    </location>
</feature>
<feature type="transmembrane region" description="Helical" evidence="6">
    <location>
        <begin position="197"/>
        <end position="214"/>
    </location>
</feature>
<dbReference type="EMBL" id="SLXH01000001">
    <property type="protein sequence ID" value="TCP20450.1"/>
    <property type="molecule type" value="Genomic_DNA"/>
</dbReference>
<dbReference type="InterPro" id="IPR020846">
    <property type="entry name" value="MFS_dom"/>
</dbReference>
<feature type="transmembrane region" description="Helical" evidence="6">
    <location>
        <begin position="526"/>
        <end position="547"/>
    </location>
</feature>
<evidence type="ECO:0000256" key="1">
    <source>
        <dbReference type="ARBA" id="ARBA00004651"/>
    </source>
</evidence>
<accession>A0A4R2NGK6</accession>
<dbReference type="InterPro" id="IPR050189">
    <property type="entry name" value="MFS_Efflux_Transporters"/>
</dbReference>
<feature type="transmembrane region" description="Helical" evidence="6">
    <location>
        <begin position="144"/>
        <end position="162"/>
    </location>
</feature>
<dbReference type="AlphaFoldDB" id="A0A4R2NGK6"/>
<evidence type="ECO:0000256" key="3">
    <source>
        <dbReference type="ARBA" id="ARBA00022692"/>
    </source>
</evidence>
<keyword evidence="4 6" id="KW-1133">Transmembrane helix</keyword>
<feature type="transmembrane region" description="Helical" evidence="6">
    <location>
        <begin position="606"/>
        <end position="629"/>
    </location>
</feature>
<dbReference type="SUPFAM" id="SSF103473">
    <property type="entry name" value="MFS general substrate transporter"/>
    <property type="match status" value="1"/>
</dbReference>
<feature type="transmembrane region" description="Helical" evidence="6">
    <location>
        <begin position="553"/>
        <end position="575"/>
    </location>
</feature>
<evidence type="ECO:0000313" key="10">
    <source>
        <dbReference type="Proteomes" id="UP000295182"/>
    </source>
</evidence>